<evidence type="ECO:0000256" key="3">
    <source>
        <dbReference type="ARBA" id="ARBA00022519"/>
    </source>
</evidence>
<evidence type="ECO:0000256" key="8">
    <source>
        <dbReference type="ARBA" id="ARBA00023303"/>
    </source>
</evidence>
<comment type="function">
    <text evidence="11">Fluoride-specific ion channel. Important for reducing fluoride concentration in the cell, thus reducing its toxicity.</text>
</comment>
<dbReference type="EMBL" id="BDCR01000001">
    <property type="protein sequence ID" value="GAT61968.1"/>
    <property type="molecule type" value="Genomic_DNA"/>
</dbReference>
<dbReference type="RefSeq" id="WP_201787335.1">
    <property type="nucleotide sequence ID" value="NZ_BDCR01000001.1"/>
</dbReference>
<reference evidence="13" key="2">
    <citation type="journal article" date="2017" name="Genome Announc.">
        <title>Draft genome sequence of Paludibacter jiangxiensis NM7(T), a propionate-producing fermentative bacterium.</title>
        <authorList>
            <person name="Qiu Y.-L."/>
            <person name="Tourlousse D.M."/>
            <person name="Matsuura N."/>
            <person name="Ohashi A."/>
            <person name="Sekiguchi Y."/>
        </authorList>
    </citation>
    <scope>NUCLEOTIDE SEQUENCE [LARGE SCALE GENOMIC DNA]</scope>
    <source>
        <strain evidence="13">NM7</strain>
    </source>
</reference>
<feature type="transmembrane region" description="Helical" evidence="11">
    <location>
        <begin position="68"/>
        <end position="85"/>
    </location>
</feature>
<accession>A0A170YPY1</accession>
<evidence type="ECO:0000313" key="12">
    <source>
        <dbReference type="EMBL" id="GAT61968.1"/>
    </source>
</evidence>
<feature type="binding site" evidence="11">
    <location>
        <position position="76"/>
    </location>
    <ligand>
        <name>Na(+)</name>
        <dbReference type="ChEBI" id="CHEBI:29101"/>
        <note>structural</note>
    </ligand>
</feature>
<dbReference type="HAMAP" id="MF_00454">
    <property type="entry name" value="FluC"/>
    <property type="match status" value="1"/>
</dbReference>
<keyword evidence="13" id="KW-1185">Reference proteome</keyword>
<dbReference type="PANTHER" id="PTHR28259">
    <property type="entry name" value="FLUORIDE EXPORT PROTEIN 1-RELATED"/>
    <property type="match status" value="1"/>
</dbReference>
<dbReference type="AlphaFoldDB" id="A0A170YPY1"/>
<reference evidence="13" key="1">
    <citation type="submission" date="2016-04" db="EMBL/GenBank/DDBJ databases">
        <title>Draft genome sequence of Paludibacter jiangxiensis strain NM7.</title>
        <authorList>
            <person name="Qiu Y."/>
            <person name="Matsuura N."/>
            <person name="Ohashi A."/>
            <person name="Tourlousse M.D."/>
            <person name="Sekiguchi Y."/>
        </authorList>
    </citation>
    <scope>NUCLEOTIDE SEQUENCE [LARGE SCALE GENOMIC DNA]</scope>
    <source>
        <strain evidence="13">NM7</strain>
    </source>
</reference>
<dbReference type="PANTHER" id="PTHR28259:SF1">
    <property type="entry name" value="FLUORIDE EXPORT PROTEIN 1-RELATED"/>
    <property type="match status" value="1"/>
</dbReference>
<evidence type="ECO:0000313" key="13">
    <source>
        <dbReference type="Proteomes" id="UP000076586"/>
    </source>
</evidence>
<comment type="catalytic activity">
    <reaction evidence="10">
        <text>fluoride(in) = fluoride(out)</text>
        <dbReference type="Rhea" id="RHEA:76159"/>
        <dbReference type="ChEBI" id="CHEBI:17051"/>
    </reaction>
    <physiologicalReaction direction="left-to-right" evidence="10">
        <dbReference type="Rhea" id="RHEA:76160"/>
    </physiologicalReaction>
</comment>
<keyword evidence="2 11" id="KW-1003">Cell membrane</keyword>
<organism evidence="12 13">
    <name type="scientific">Paludibacter jiangxiensis</name>
    <dbReference type="NCBI Taxonomy" id="681398"/>
    <lineage>
        <taxon>Bacteria</taxon>
        <taxon>Pseudomonadati</taxon>
        <taxon>Bacteroidota</taxon>
        <taxon>Bacteroidia</taxon>
        <taxon>Bacteroidales</taxon>
        <taxon>Paludibacteraceae</taxon>
        <taxon>Paludibacter</taxon>
    </lineage>
</organism>
<dbReference type="GO" id="GO:0005886">
    <property type="term" value="C:plasma membrane"/>
    <property type="evidence" value="ECO:0007669"/>
    <property type="project" value="UniProtKB-SubCell"/>
</dbReference>
<gene>
    <name evidence="11" type="primary">fluC</name>
    <name evidence="11" type="synonym">crcB</name>
    <name evidence="12" type="ORF">PJIAN_1557</name>
</gene>
<dbReference type="InterPro" id="IPR003691">
    <property type="entry name" value="FluC"/>
</dbReference>
<feature type="transmembrane region" description="Helical" evidence="11">
    <location>
        <begin position="34"/>
        <end position="56"/>
    </location>
</feature>
<evidence type="ECO:0000256" key="9">
    <source>
        <dbReference type="ARBA" id="ARBA00035120"/>
    </source>
</evidence>
<keyword evidence="3" id="KW-0997">Cell inner membrane</keyword>
<keyword evidence="8 11" id="KW-0407">Ion channel</keyword>
<comment type="caution">
    <text evidence="12">The sequence shown here is derived from an EMBL/GenBank/DDBJ whole genome shotgun (WGS) entry which is preliminary data.</text>
</comment>
<comment type="subcellular location">
    <subcellularLocation>
        <location evidence="1 11">Cell membrane</location>
        <topology evidence="1 11">Multi-pass membrane protein</topology>
    </subcellularLocation>
</comment>
<keyword evidence="5 11" id="KW-1133">Transmembrane helix</keyword>
<evidence type="ECO:0000256" key="2">
    <source>
        <dbReference type="ARBA" id="ARBA00022475"/>
    </source>
</evidence>
<dbReference type="GO" id="GO:0062054">
    <property type="term" value="F:fluoride channel activity"/>
    <property type="evidence" value="ECO:0007669"/>
    <property type="project" value="UniProtKB-UniRule"/>
</dbReference>
<dbReference type="GO" id="GO:0140114">
    <property type="term" value="P:cellular detoxification of fluoride"/>
    <property type="evidence" value="ECO:0007669"/>
    <property type="project" value="UniProtKB-UniRule"/>
</dbReference>
<dbReference type="Proteomes" id="UP000076586">
    <property type="component" value="Unassembled WGS sequence"/>
</dbReference>
<keyword evidence="11" id="KW-0479">Metal-binding</keyword>
<comment type="similarity">
    <text evidence="9 11">Belongs to the fluoride channel Fluc/FEX (TC 1.A.43) family.</text>
</comment>
<keyword evidence="11" id="KW-0915">Sodium</keyword>
<name>A0A170YPY1_9BACT</name>
<keyword evidence="6 11" id="KW-0406">Ion transport</keyword>
<keyword evidence="4 11" id="KW-0812">Transmembrane</keyword>
<dbReference type="NCBIfam" id="TIGR00494">
    <property type="entry name" value="crcB"/>
    <property type="match status" value="1"/>
</dbReference>
<proteinExistence type="inferred from homology"/>
<dbReference type="GO" id="GO:0046872">
    <property type="term" value="F:metal ion binding"/>
    <property type="evidence" value="ECO:0007669"/>
    <property type="project" value="UniProtKB-KW"/>
</dbReference>
<protein>
    <recommendedName>
        <fullName evidence="11">Fluoride-specific ion channel FluC</fullName>
    </recommendedName>
</protein>
<feature type="transmembrane region" description="Helical" evidence="11">
    <location>
        <begin position="97"/>
        <end position="119"/>
    </location>
</feature>
<sequence length="125" mass="13573">MFKTILIVGSGGFIGSVARFYISKLNLHVDFLSIPVGTLLVNVLGCFIIGFLTGIADKSAILTVEWRMFLMVGICGGFTTFSSFANENLMLLHNGLFLSIFLYTGLSILLGFTAVYLGYVTSNLL</sequence>
<evidence type="ECO:0000256" key="4">
    <source>
        <dbReference type="ARBA" id="ARBA00022692"/>
    </source>
</evidence>
<comment type="activity regulation">
    <text evidence="11">Na(+) is not transported, but it plays an essential structural role and its presence is essential for fluoride channel function.</text>
</comment>
<feature type="binding site" evidence="11">
    <location>
        <position position="79"/>
    </location>
    <ligand>
        <name>Na(+)</name>
        <dbReference type="ChEBI" id="CHEBI:29101"/>
        <note>structural</note>
    </ligand>
</feature>
<evidence type="ECO:0000256" key="10">
    <source>
        <dbReference type="ARBA" id="ARBA00035585"/>
    </source>
</evidence>
<dbReference type="Pfam" id="PF02537">
    <property type="entry name" value="CRCB"/>
    <property type="match status" value="1"/>
</dbReference>
<evidence type="ECO:0000256" key="6">
    <source>
        <dbReference type="ARBA" id="ARBA00023065"/>
    </source>
</evidence>
<evidence type="ECO:0000256" key="11">
    <source>
        <dbReference type="HAMAP-Rule" id="MF_00454"/>
    </source>
</evidence>
<evidence type="ECO:0000256" key="1">
    <source>
        <dbReference type="ARBA" id="ARBA00004651"/>
    </source>
</evidence>
<evidence type="ECO:0000256" key="7">
    <source>
        <dbReference type="ARBA" id="ARBA00023136"/>
    </source>
</evidence>
<keyword evidence="7 11" id="KW-0472">Membrane</keyword>
<keyword evidence="11" id="KW-0813">Transport</keyword>
<evidence type="ECO:0000256" key="5">
    <source>
        <dbReference type="ARBA" id="ARBA00022989"/>
    </source>
</evidence>